<proteinExistence type="predicted"/>
<protein>
    <submittedName>
        <fullName evidence="1">Uncharacterized protein</fullName>
    </submittedName>
</protein>
<gene>
    <name evidence="1" type="ORF">LCGC14_0456710</name>
</gene>
<dbReference type="AlphaFoldDB" id="A0A0F9SLI4"/>
<reference evidence="1" key="1">
    <citation type="journal article" date="2015" name="Nature">
        <title>Complex archaea that bridge the gap between prokaryotes and eukaryotes.</title>
        <authorList>
            <person name="Spang A."/>
            <person name="Saw J.H."/>
            <person name="Jorgensen S.L."/>
            <person name="Zaremba-Niedzwiedzka K."/>
            <person name="Martijn J."/>
            <person name="Lind A.E."/>
            <person name="van Eijk R."/>
            <person name="Schleper C."/>
            <person name="Guy L."/>
            <person name="Ettema T.J."/>
        </authorList>
    </citation>
    <scope>NUCLEOTIDE SEQUENCE</scope>
</reference>
<dbReference type="EMBL" id="LAZR01000463">
    <property type="protein sequence ID" value="KKN67884.1"/>
    <property type="molecule type" value="Genomic_DNA"/>
</dbReference>
<name>A0A0F9SLI4_9ZZZZ</name>
<evidence type="ECO:0000313" key="1">
    <source>
        <dbReference type="EMBL" id="KKN67884.1"/>
    </source>
</evidence>
<organism evidence="1">
    <name type="scientific">marine sediment metagenome</name>
    <dbReference type="NCBI Taxonomy" id="412755"/>
    <lineage>
        <taxon>unclassified sequences</taxon>
        <taxon>metagenomes</taxon>
        <taxon>ecological metagenomes</taxon>
    </lineage>
</organism>
<comment type="caution">
    <text evidence="1">The sequence shown here is derived from an EMBL/GenBank/DDBJ whole genome shotgun (WGS) entry which is preliminary data.</text>
</comment>
<sequence length="63" mass="7356">MNREELEELLKMIEMIAEPKEGQTFLQGLMNERLARSAMFSLQEKCASSLWQESVEHKGKNEK</sequence>
<accession>A0A0F9SLI4</accession>